<evidence type="ECO:0000256" key="5">
    <source>
        <dbReference type="ARBA" id="ARBA00022605"/>
    </source>
</evidence>
<comment type="catalytic activity">
    <reaction evidence="10">
        <text>5-[(5-phospho-1-deoxy-D-ribulos-1-ylimino)methylamino]-1-(5-phospho-beta-D-ribosyl)imidazole-4-carboxamide + L-glutamine = D-erythro-1-(imidazol-4-yl)glycerol 3-phosphate + 5-amino-1-(5-phospho-beta-D-ribosyl)imidazole-4-carboxamide + L-glutamate + H(+)</text>
        <dbReference type="Rhea" id="RHEA:24793"/>
        <dbReference type="ChEBI" id="CHEBI:15378"/>
        <dbReference type="ChEBI" id="CHEBI:29985"/>
        <dbReference type="ChEBI" id="CHEBI:58278"/>
        <dbReference type="ChEBI" id="CHEBI:58359"/>
        <dbReference type="ChEBI" id="CHEBI:58475"/>
        <dbReference type="ChEBI" id="CHEBI:58525"/>
        <dbReference type="EC" id="4.3.2.10"/>
    </reaction>
</comment>
<dbReference type="InterPro" id="IPR011060">
    <property type="entry name" value="RibuloseP-bd_barrel"/>
</dbReference>
<gene>
    <name evidence="12" type="primary">hisF</name>
    <name evidence="12" type="ORF">FSB75_02840</name>
</gene>
<evidence type="ECO:0000256" key="1">
    <source>
        <dbReference type="ARBA" id="ARBA00005091"/>
    </source>
</evidence>
<evidence type="ECO:0000256" key="10">
    <source>
        <dbReference type="ARBA" id="ARBA00047838"/>
    </source>
</evidence>
<dbReference type="Proteomes" id="UP000321204">
    <property type="component" value="Chromosome"/>
</dbReference>
<evidence type="ECO:0000256" key="11">
    <source>
        <dbReference type="RuleBase" id="RU003657"/>
    </source>
</evidence>
<evidence type="ECO:0000256" key="3">
    <source>
        <dbReference type="ARBA" id="ARBA00011152"/>
    </source>
</evidence>
<dbReference type="GO" id="GO:0000105">
    <property type="term" value="P:L-histidine biosynthetic process"/>
    <property type="evidence" value="ECO:0007669"/>
    <property type="project" value="UniProtKB-UniPathway"/>
</dbReference>
<keyword evidence="7 12" id="KW-0456">Lyase</keyword>
<evidence type="ECO:0000313" key="13">
    <source>
        <dbReference type="Proteomes" id="UP000321204"/>
    </source>
</evidence>
<evidence type="ECO:0000256" key="6">
    <source>
        <dbReference type="ARBA" id="ARBA00023102"/>
    </source>
</evidence>
<proteinExistence type="inferred from homology"/>
<dbReference type="CDD" id="cd04731">
    <property type="entry name" value="HisF"/>
    <property type="match status" value="1"/>
</dbReference>
<name>A0A5B8UFK4_9BACT</name>
<dbReference type="GO" id="GO:0016829">
    <property type="term" value="F:lyase activity"/>
    <property type="evidence" value="ECO:0007669"/>
    <property type="project" value="UniProtKB-KW"/>
</dbReference>
<evidence type="ECO:0000313" key="12">
    <source>
        <dbReference type="EMBL" id="QEC54880.1"/>
    </source>
</evidence>
<keyword evidence="13" id="KW-1185">Reference proteome</keyword>
<evidence type="ECO:0000256" key="2">
    <source>
        <dbReference type="ARBA" id="ARBA00009667"/>
    </source>
</evidence>
<sequence>MGSARIIPVLLLAKGGLYKTVNFKNAKYIGDPINSVKIFNEKEADELLLLDYTASVEKRGPDFGKIGEIAGEAFMPMAYGGGIRTLDDAKKVFDSGFEKVVLNSVLFDDLSLVEKIGAIYGAQAVVGCIDVKKSFLGGTKAYSYSGTKKSSYTPLQWAKKVEEAGAGEIIVNSIDKDGTWGGYALDVISEVAHSVQIPVIACGGAGSVADFNSAVAAGASAVAAGSMFVYQKKGMGVLISFPSGLQIQK</sequence>
<keyword evidence="5 11" id="KW-0028">Amino-acid biosynthesis</keyword>
<dbReference type="Pfam" id="PF00977">
    <property type="entry name" value="His_biosynth"/>
    <property type="match status" value="1"/>
</dbReference>
<dbReference type="NCBIfam" id="NF038364">
    <property type="entry name" value="AglZ_HisF2_fam"/>
    <property type="match status" value="1"/>
</dbReference>
<evidence type="ECO:0000256" key="8">
    <source>
        <dbReference type="ARBA" id="ARBA00025475"/>
    </source>
</evidence>
<dbReference type="GO" id="GO:0000107">
    <property type="term" value="F:imidazoleglycerol-phosphate synthase activity"/>
    <property type="evidence" value="ECO:0007669"/>
    <property type="project" value="InterPro"/>
</dbReference>
<accession>A0A5B8UFK4</accession>
<dbReference type="AlphaFoldDB" id="A0A5B8UFK4"/>
<dbReference type="EMBL" id="CP042433">
    <property type="protein sequence ID" value="QEC54880.1"/>
    <property type="molecule type" value="Genomic_DNA"/>
</dbReference>
<dbReference type="UniPathway" id="UPA00031">
    <property type="reaction ID" value="UER00010"/>
</dbReference>
<organism evidence="12 13">
    <name type="scientific">Flavisolibacter ginsenosidimutans</name>
    <dbReference type="NCBI Taxonomy" id="661481"/>
    <lineage>
        <taxon>Bacteria</taxon>
        <taxon>Pseudomonadati</taxon>
        <taxon>Bacteroidota</taxon>
        <taxon>Chitinophagia</taxon>
        <taxon>Chitinophagales</taxon>
        <taxon>Chitinophagaceae</taxon>
        <taxon>Flavisolibacter</taxon>
    </lineage>
</organism>
<dbReference type="PANTHER" id="PTHR21235">
    <property type="entry name" value="IMIDAZOLE GLYCEROL PHOSPHATE SYNTHASE SUBUNIT HISF/H IGP SYNTHASE SUBUNIT HISF/H"/>
    <property type="match status" value="1"/>
</dbReference>
<protein>
    <recommendedName>
        <fullName evidence="4">imidazole glycerol-phosphate synthase</fullName>
        <ecNumber evidence="4">4.3.2.10</ecNumber>
    </recommendedName>
    <alternativeName>
        <fullName evidence="9">IGP synthase cyclase subunit</fullName>
    </alternativeName>
</protein>
<dbReference type="KEGG" id="fgg:FSB75_02840"/>
<comment type="function">
    <text evidence="8">IGPS catalyzes the conversion of PRFAR and glutamine to IGP, AICAR and glutamate. The HisF subunit catalyzes the cyclization activity that produces IGP and AICAR from PRFAR using the ammonia provided by the HisH subunit.</text>
</comment>
<dbReference type="InterPro" id="IPR050064">
    <property type="entry name" value="IGPS_HisA/HisF"/>
</dbReference>
<evidence type="ECO:0000256" key="7">
    <source>
        <dbReference type="ARBA" id="ARBA00023239"/>
    </source>
</evidence>
<keyword evidence="6 11" id="KW-0368">Histidine biosynthesis</keyword>
<comment type="subunit">
    <text evidence="3">Heterodimer of HisH and HisF.</text>
</comment>
<dbReference type="SUPFAM" id="SSF51366">
    <property type="entry name" value="Ribulose-phoshate binding barrel"/>
    <property type="match status" value="1"/>
</dbReference>
<evidence type="ECO:0000256" key="4">
    <source>
        <dbReference type="ARBA" id="ARBA00012809"/>
    </source>
</evidence>
<comment type="pathway">
    <text evidence="1">Amino-acid biosynthesis; L-histidine biosynthesis; L-histidine from 5-phospho-alpha-D-ribose 1-diphosphate: step 5/9.</text>
</comment>
<dbReference type="Gene3D" id="3.20.20.70">
    <property type="entry name" value="Aldolase class I"/>
    <property type="match status" value="1"/>
</dbReference>
<evidence type="ECO:0000256" key="9">
    <source>
        <dbReference type="ARBA" id="ARBA00030264"/>
    </source>
</evidence>
<dbReference type="EC" id="4.3.2.10" evidence="4"/>
<comment type="similarity">
    <text evidence="2 11">Belongs to the HisA/HisF family.</text>
</comment>
<dbReference type="RefSeq" id="WP_146782452.1">
    <property type="nucleotide sequence ID" value="NZ_BAABIO010000006.1"/>
</dbReference>
<dbReference type="OrthoDB" id="9781903at2"/>
<dbReference type="InterPro" id="IPR013785">
    <property type="entry name" value="Aldolase_TIM"/>
</dbReference>
<dbReference type="InterPro" id="IPR004651">
    <property type="entry name" value="HisF"/>
</dbReference>
<reference evidence="12 13" key="1">
    <citation type="journal article" date="2015" name="Int. J. Syst. Evol. Microbiol.">
        <title>Flavisolibacter ginsenosidimutans sp. nov., with ginsenoside-converting activity isolated from soil used for cultivating ginseng.</title>
        <authorList>
            <person name="Zhao Y."/>
            <person name="Liu Q."/>
            <person name="Kang M.S."/>
            <person name="Jin F."/>
            <person name="Yu H."/>
            <person name="Im W.T."/>
        </authorList>
    </citation>
    <scope>NUCLEOTIDE SEQUENCE [LARGE SCALE GENOMIC DNA]</scope>
    <source>
        <strain evidence="12 13">Gsoil 636</strain>
    </source>
</reference>
<dbReference type="InterPro" id="IPR006062">
    <property type="entry name" value="His_biosynth"/>
</dbReference>
<dbReference type="PANTHER" id="PTHR21235:SF2">
    <property type="entry name" value="IMIDAZOLE GLYCEROL PHOSPHATE SYNTHASE HISHF"/>
    <property type="match status" value="1"/>
</dbReference>